<dbReference type="GO" id="GO:0007059">
    <property type="term" value="P:chromosome segregation"/>
    <property type="evidence" value="ECO:0007669"/>
    <property type="project" value="TreeGrafter"/>
</dbReference>
<evidence type="ECO:0000259" key="8">
    <source>
        <dbReference type="SMART" id="SM00470"/>
    </source>
</evidence>
<evidence type="ECO:0000313" key="9">
    <source>
        <dbReference type="EMBL" id="MDZ5759587.1"/>
    </source>
</evidence>
<dbReference type="NCBIfam" id="TIGR04285">
    <property type="entry name" value="nucleoid_noc"/>
    <property type="match status" value="1"/>
</dbReference>
<dbReference type="Pfam" id="PF17762">
    <property type="entry name" value="HTH_ParB"/>
    <property type="match status" value="1"/>
</dbReference>
<dbReference type="GeneID" id="83607441"/>
<gene>
    <name evidence="9" type="primary">noc</name>
    <name evidence="9" type="ORF">RAK27_13060</name>
</gene>
<keyword evidence="5" id="KW-0238">DNA-binding</keyword>
<dbReference type="PANTHER" id="PTHR33375">
    <property type="entry name" value="CHROMOSOME-PARTITIONING PROTEIN PARB-RELATED"/>
    <property type="match status" value="1"/>
</dbReference>
<keyword evidence="3" id="KW-0963">Cytoplasm</keyword>
<protein>
    <submittedName>
        <fullName evidence="9">Nucleoid occlusion protein</fullName>
    </submittedName>
</protein>
<keyword evidence="6" id="KW-0717">Septation</keyword>
<dbReference type="SMART" id="SM00470">
    <property type="entry name" value="ParB"/>
    <property type="match status" value="1"/>
</dbReference>
<dbReference type="FunFam" id="3.90.1530.30:FF:000001">
    <property type="entry name" value="Chromosome partitioning protein ParB"/>
    <property type="match status" value="1"/>
</dbReference>
<dbReference type="SUPFAM" id="SSF109709">
    <property type="entry name" value="KorB DNA-binding domain-like"/>
    <property type="match status" value="1"/>
</dbReference>
<dbReference type="NCBIfam" id="TIGR00180">
    <property type="entry name" value="parB_part"/>
    <property type="match status" value="1"/>
</dbReference>
<keyword evidence="7" id="KW-0131">Cell cycle</keyword>
<dbReference type="InterPro" id="IPR050336">
    <property type="entry name" value="Chromosome_partition/occlusion"/>
</dbReference>
<sequence length="302" mass="34317">MALSDLFGSGKSKKKTEEKLDKVVPEVVNDTIVNEEAHQTIQRIEAKQIIPNRFQPRKIFNEEKLNELARTIHIHGLIQPIVIREYAPNEYEIIAGERRFRAMMLLEWTEVPAIVQEMTDTETASVALIENLQREELTSIEEAKAYQGLLELNGITQEALAQRIGKSQSFVANKLRLLKLSTPAQQALLTQEISERHGRSLLALDEENQGIVVKTIISEKLTVKETEELVKKIIAEKAGPEQPKKKKRKKGISKDVRLALNTIKKSITMVTDTGIDMKTEEEDLEDVYRITIEIPKSKTNDK</sequence>
<dbReference type="Gene3D" id="3.90.1530.30">
    <property type="match status" value="1"/>
</dbReference>
<comment type="subcellular location">
    <subcellularLocation>
        <location evidence="1">Cytoplasm</location>
        <location evidence="1">Nucleoid</location>
    </subcellularLocation>
</comment>
<dbReference type="InterPro" id="IPR036086">
    <property type="entry name" value="ParB/Sulfiredoxin_sf"/>
</dbReference>
<comment type="similarity">
    <text evidence="2">Belongs to the ParB family.</text>
</comment>
<dbReference type="SUPFAM" id="SSF110849">
    <property type="entry name" value="ParB/Sulfiredoxin"/>
    <property type="match status" value="1"/>
</dbReference>
<evidence type="ECO:0000256" key="7">
    <source>
        <dbReference type="ARBA" id="ARBA00023306"/>
    </source>
</evidence>
<dbReference type="FunFam" id="1.10.10.2830:FF:000001">
    <property type="entry name" value="Chromosome partitioning protein ParB"/>
    <property type="match status" value="1"/>
</dbReference>
<feature type="domain" description="ParB-like N-terminal" evidence="8">
    <location>
        <begin position="42"/>
        <end position="132"/>
    </location>
</feature>
<dbReference type="CDD" id="cd16393">
    <property type="entry name" value="SPO0J_N"/>
    <property type="match status" value="1"/>
</dbReference>
<organism evidence="9 10">
    <name type="scientific">Carnobacterium maltaromaticum</name>
    <name type="common">Carnobacterium piscicola</name>
    <dbReference type="NCBI Taxonomy" id="2751"/>
    <lineage>
        <taxon>Bacteria</taxon>
        <taxon>Bacillati</taxon>
        <taxon>Bacillota</taxon>
        <taxon>Bacilli</taxon>
        <taxon>Lactobacillales</taxon>
        <taxon>Carnobacteriaceae</taxon>
        <taxon>Carnobacterium</taxon>
    </lineage>
</organism>
<proteinExistence type="inferred from homology"/>
<name>A0AAW9K825_CARML</name>
<dbReference type="RefSeq" id="WP_010051881.1">
    <property type="nucleotide sequence ID" value="NZ_BJOJ01000050.1"/>
</dbReference>
<accession>A0AAW9K825</accession>
<dbReference type="GO" id="GO:0045881">
    <property type="term" value="P:positive regulation of sporulation resulting in formation of a cellular spore"/>
    <property type="evidence" value="ECO:0007669"/>
    <property type="project" value="TreeGrafter"/>
</dbReference>
<evidence type="ECO:0000256" key="6">
    <source>
        <dbReference type="ARBA" id="ARBA00023210"/>
    </source>
</evidence>
<evidence type="ECO:0000256" key="1">
    <source>
        <dbReference type="ARBA" id="ARBA00004453"/>
    </source>
</evidence>
<evidence type="ECO:0000256" key="3">
    <source>
        <dbReference type="ARBA" id="ARBA00022490"/>
    </source>
</evidence>
<dbReference type="InterPro" id="IPR003115">
    <property type="entry name" value="ParB_N"/>
</dbReference>
<evidence type="ECO:0000256" key="5">
    <source>
        <dbReference type="ARBA" id="ARBA00023125"/>
    </source>
</evidence>
<evidence type="ECO:0000313" key="10">
    <source>
        <dbReference type="Proteomes" id="UP001290462"/>
    </source>
</evidence>
<dbReference type="PANTHER" id="PTHR33375:SF8">
    <property type="entry name" value="NUCLEOID OCCLUSION PROTEIN"/>
    <property type="match status" value="1"/>
</dbReference>
<dbReference type="GO" id="GO:0005694">
    <property type="term" value="C:chromosome"/>
    <property type="evidence" value="ECO:0007669"/>
    <property type="project" value="TreeGrafter"/>
</dbReference>
<dbReference type="AlphaFoldDB" id="A0AAW9K825"/>
<evidence type="ECO:0000256" key="4">
    <source>
        <dbReference type="ARBA" id="ARBA00022618"/>
    </source>
</evidence>
<dbReference type="GO" id="GO:0009295">
    <property type="term" value="C:nucleoid"/>
    <property type="evidence" value="ECO:0007669"/>
    <property type="project" value="UniProtKB-SubCell"/>
</dbReference>
<dbReference type="Proteomes" id="UP001290462">
    <property type="component" value="Unassembled WGS sequence"/>
</dbReference>
<dbReference type="InterPro" id="IPR023705">
    <property type="entry name" value="Nucleoid_occlusion_protein"/>
</dbReference>
<comment type="caution">
    <text evidence="9">The sequence shown here is derived from an EMBL/GenBank/DDBJ whole genome shotgun (WGS) entry which is preliminary data.</text>
</comment>
<dbReference type="Pfam" id="PF02195">
    <property type="entry name" value="ParB_N"/>
    <property type="match status" value="1"/>
</dbReference>
<dbReference type="Gene3D" id="1.10.10.2830">
    <property type="match status" value="1"/>
</dbReference>
<reference evidence="9" key="1">
    <citation type="submission" date="2023-08" db="EMBL/GenBank/DDBJ databases">
        <title>Genomic characterization of piscicolin 126 produced by Carnobacterium maltaromaticum CM22 strain isolated from salmon (Salmo salar).</title>
        <authorList>
            <person name="Gonzalez-Gragera E."/>
            <person name="Garcia-Lopez J.D."/>
            <person name="Teso-Perez C."/>
            <person name="Gimenez-Hernandez I."/>
            <person name="Peralta-Sanchez J.M."/>
            <person name="Valdivia E."/>
            <person name="Montalban-Lopez M."/>
            <person name="Martin-Platero A.M."/>
            <person name="Banos A."/>
            <person name="Martinez-Bueno M."/>
        </authorList>
    </citation>
    <scope>NUCLEOTIDE SEQUENCE</scope>
    <source>
        <strain evidence="9">CM22</strain>
    </source>
</reference>
<dbReference type="GO" id="GO:0000917">
    <property type="term" value="P:division septum assembly"/>
    <property type="evidence" value="ECO:0007669"/>
    <property type="project" value="UniProtKB-KW"/>
</dbReference>
<dbReference type="InterPro" id="IPR041468">
    <property type="entry name" value="HTH_ParB/Spo0J"/>
</dbReference>
<evidence type="ECO:0000256" key="2">
    <source>
        <dbReference type="ARBA" id="ARBA00006295"/>
    </source>
</evidence>
<dbReference type="GO" id="GO:0003677">
    <property type="term" value="F:DNA binding"/>
    <property type="evidence" value="ECO:0007669"/>
    <property type="project" value="UniProtKB-KW"/>
</dbReference>
<dbReference type="InterPro" id="IPR004437">
    <property type="entry name" value="ParB/RepB/Spo0J"/>
</dbReference>
<keyword evidence="4" id="KW-0132">Cell division</keyword>
<dbReference type="EMBL" id="JAVBVO010000003">
    <property type="protein sequence ID" value="MDZ5759587.1"/>
    <property type="molecule type" value="Genomic_DNA"/>
</dbReference>